<keyword evidence="2" id="KW-1185">Reference proteome</keyword>
<name>A0ACC3D1Z6_9PEZI</name>
<gene>
    <name evidence="1" type="ORF">LTS18_008464</name>
</gene>
<dbReference type="EMBL" id="JAWDJW010008541">
    <property type="protein sequence ID" value="KAK3060478.1"/>
    <property type="molecule type" value="Genomic_DNA"/>
</dbReference>
<reference evidence="1" key="1">
    <citation type="submission" date="2024-09" db="EMBL/GenBank/DDBJ databases">
        <title>Black Yeasts Isolated from many extreme environments.</title>
        <authorList>
            <person name="Coleine C."/>
            <person name="Stajich J.E."/>
            <person name="Selbmann L."/>
        </authorList>
    </citation>
    <scope>NUCLEOTIDE SEQUENCE</scope>
    <source>
        <strain evidence="1">CCFEE 5737</strain>
    </source>
</reference>
<feature type="non-terminal residue" evidence="1">
    <location>
        <position position="1"/>
    </location>
</feature>
<proteinExistence type="predicted"/>
<protein>
    <submittedName>
        <fullName evidence="1">Uncharacterized protein</fullName>
    </submittedName>
</protein>
<organism evidence="1 2">
    <name type="scientific">Coniosporium uncinatum</name>
    <dbReference type="NCBI Taxonomy" id="93489"/>
    <lineage>
        <taxon>Eukaryota</taxon>
        <taxon>Fungi</taxon>
        <taxon>Dikarya</taxon>
        <taxon>Ascomycota</taxon>
        <taxon>Pezizomycotina</taxon>
        <taxon>Dothideomycetes</taxon>
        <taxon>Dothideomycetes incertae sedis</taxon>
        <taxon>Coniosporium</taxon>
    </lineage>
</organism>
<accession>A0ACC3D1Z6</accession>
<evidence type="ECO:0000313" key="1">
    <source>
        <dbReference type="EMBL" id="KAK3060478.1"/>
    </source>
</evidence>
<evidence type="ECO:0000313" key="2">
    <source>
        <dbReference type="Proteomes" id="UP001186974"/>
    </source>
</evidence>
<dbReference type="Proteomes" id="UP001186974">
    <property type="component" value="Unassembled WGS sequence"/>
</dbReference>
<sequence length="173" mass="19087">GPIASVNPDILIAKLRPGQGINCTMHAIKGIGGDHTKFSPVGTASYRLMPSITITKPIIGADAKKFARCFPKGVISLQPVTASDAQTDSEYDGHEGELKAVVADPMRDTVSRECLRHPEFVDRVKLGRIRDHFIYKVESTGQFESDELFLESVKLLRVKCARMKRHLAVLMGR</sequence>
<comment type="caution">
    <text evidence="1">The sequence shown here is derived from an EMBL/GenBank/DDBJ whole genome shotgun (WGS) entry which is preliminary data.</text>
</comment>